<accession>A0A7X3KR71</accession>
<comment type="caution">
    <text evidence="5">The sequence shown here is derived from an EMBL/GenBank/DDBJ whole genome shotgun (WGS) entry which is preliminary data.</text>
</comment>
<dbReference type="PANTHER" id="PTHR33154:SF28">
    <property type="entry name" value="HTH-TYPE TRANSCRIPTIONAL REGULATOR YGAV-RELATED"/>
    <property type="match status" value="1"/>
</dbReference>
<dbReference type="PANTHER" id="PTHR33154">
    <property type="entry name" value="TRANSCRIPTIONAL REGULATOR, ARSR FAMILY"/>
    <property type="match status" value="1"/>
</dbReference>
<dbReference type="RefSeq" id="WP_160418939.1">
    <property type="nucleotide sequence ID" value="NZ_WTKP01000006.1"/>
</dbReference>
<evidence type="ECO:0000313" key="5">
    <source>
        <dbReference type="EMBL" id="MWJ28588.1"/>
    </source>
</evidence>
<proteinExistence type="predicted"/>
<evidence type="ECO:0000256" key="2">
    <source>
        <dbReference type="ARBA" id="ARBA00023125"/>
    </source>
</evidence>
<sequence length="107" mass="11673">MPSSTNAASRLLQQDGHAIAQGTRLLKAMANEKRLQILCLLANQELSVTQINQQLALSQSALSQHLAILRNDGLVTTRRESQTIFYSLTSQSANAILEALAQHYAAE</sequence>
<dbReference type="CDD" id="cd00090">
    <property type="entry name" value="HTH_ARSR"/>
    <property type="match status" value="1"/>
</dbReference>
<keyword evidence="2" id="KW-0238">DNA-binding</keyword>
<dbReference type="InterPro" id="IPR011991">
    <property type="entry name" value="ArsR-like_HTH"/>
</dbReference>
<gene>
    <name evidence="5" type="ORF">GPM19_10280</name>
</gene>
<reference evidence="5 6" key="1">
    <citation type="submission" date="2019-12" db="EMBL/GenBank/DDBJ databases">
        <title>Halomonas rutogse sp. nov. isolated from two lakes on Tibetan Plateau.</title>
        <authorList>
            <person name="Gao P."/>
        </authorList>
    </citation>
    <scope>NUCLEOTIDE SEQUENCE [LARGE SCALE GENOMIC DNA]</scope>
    <source>
        <strain evidence="5 6">ZH2S</strain>
    </source>
</reference>
<dbReference type="SUPFAM" id="SSF46785">
    <property type="entry name" value="Winged helix' DNA-binding domain"/>
    <property type="match status" value="1"/>
</dbReference>
<dbReference type="Proteomes" id="UP000437638">
    <property type="component" value="Unassembled WGS sequence"/>
</dbReference>
<dbReference type="InterPro" id="IPR036390">
    <property type="entry name" value="WH_DNA-bd_sf"/>
</dbReference>
<dbReference type="SMART" id="SM00418">
    <property type="entry name" value="HTH_ARSR"/>
    <property type="match status" value="1"/>
</dbReference>
<evidence type="ECO:0000259" key="4">
    <source>
        <dbReference type="PROSITE" id="PS50987"/>
    </source>
</evidence>
<evidence type="ECO:0000313" key="6">
    <source>
        <dbReference type="Proteomes" id="UP000437638"/>
    </source>
</evidence>
<evidence type="ECO:0000256" key="3">
    <source>
        <dbReference type="ARBA" id="ARBA00023163"/>
    </source>
</evidence>
<dbReference type="AlphaFoldDB" id="A0A7X3KR71"/>
<organism evidence="5 6">
    <name type="scientific">Vreelandella zhuhanensis</name>
    <dbReference type="NCBI Taxonomy" id="2684210"/>
    <lineage>
        <taxon>Bacteria</taxon>
        <taxon>Pseudomonadati</taxon>
        <taxon>Pseudomonadota</taxon>
        <taxon>Gammaproteobacteria</taxon>
        <taxon>Oceanospirillales</taxon>
        <taxon>Halomonadaceae</taxon>
        <taxon>Vreelandella</taxon>
    </lineage>
</organism>
<keyword evidence="3" id="KW-0804">Transcription</keyword>
<dbReference type="GO" id="GO:0003677">
    <property type="term" value="F:DNA binding"/>
    <property type="evidence" value="ECO:0007669"/>
    <property type="project" value="UniProtKB-KW"/>
</dbReference>
<name>A0A7X3KR71_9GAMM</name>
<dbReference type="EMBL" id="WTKP01000006">
    <property type="protein sequence ID" value="MWJ28588.1"/>
    <property type="molecule type" value="Genomic_DNA"/>
</dbReference>
<dbReference type="NCBIfam" id="NF033788">
    <property type="entry name" value="HTH_metalloreg"/>
    <property type="match status" value="1"/>
</dbReference>
<dbReference type="PROSITE" id="PS50987">
    <property type="entry name" value="HTH_ARSR_2"/>
    <property type="match status" value="1"/>
</dbReference>
<dbReference type="Pfam" id="PF01022">
    <property type="entry name" value="HTH_5"/>
    <property type="match status" value="1"/>
</dbReference>
<dbReference type="InterPro" id="IPR036388">
    <property type="entry name" value="WH-like_DNA-bd_sf"/>
</dbReference>
<feature type="domain" description="HTH arsR-type" evidence="4">
    <location>
        <begin position="14"/>
        <end position="107"/>
    </location>
</feature>
<dbReference type="InterPro" id="IPR001845">
    <property type="entry name" value="HTH_ArsR_DNA-bd_dom"/>
</dbReference>
<dbReference type="PRINTS" id="PR00778">
    <property type="entry name" value="HTHARSR"/>
</dbReference>
<keyword evidence="6" id="KW-1185">Reference proteome</keyword>
<keyword evidence="1" id="KW-0805">Transcription regulation</keyword>
<dbReference type="Gene3D" id="1.10.10.10">
    <property type="entry name" value="Winged helix-like DNA-binding domain superfamily/Winged helix DNA-binding domain"/>
    <property type="match status" value="1"/>
</dbReference>
<evidence type="ECO:0000256" key="1">
    <source>
        <dbReference type="ARBA" id="ARBA00023015"/>
    </source>
</evidence>
<dbReference type="InterPro" id="IPR051081">
    <property type="entry name" value="HTH_MetalResp_TranReg"/>
</dbReference>
<protein>
    <submittedName>
        <fullName evidence="5">Metalloregulator ArsR/SmtB family transcription factor</fullName>
    </submittedName>
</protein>
<dbReference type="GO" id="GO:0003700">
    <property type="term" value="F:DNA-binding transcription factor activity"/>
    <property type="evidence" value="ECO:0007669"/>
    <property type="project" value="InterPro"/>
</dbReference>